<dbReference type="AlphaFoldDB" id="A0A7C5VGD2"/>
<keyword evidence="3 5" id="KW-0067">ATP-binding</keyword>
<evidence type="ECO:0000256" key="2">
    <source>
        <dbReference type="ARBA" id="ARBA00022741"/>
    </source>
</evidence>
<dbReference type="PANTHER" id="PTHR42711">
    <property type="entry name" value="ABC TRANSPORTER ATP-BINDING PROTEIN"/>
    <property type="match status" value="1"/>
</dbReference>
<name>A0A7C5VGD2_9DEIN</name>
<dbReference type="EMBL" id="DRXE01000255">
    <property type="protein sequence ID" value="HHM68445.1"/>
    <property type="molecule type" value="Genomic_DNA"/>
</dbReference>
<sequence length="116" mass="11747">MGKGVPLEGVIEATDLARAFGRVWALKGFSFRIAPGDQVVLLGPNGAGKTTLVDICFLGPAGFGLYLGRGGGGLGVSPQRGRAGWGPGCRLVGHGCLGQPKYPVVACATTGAPKRL</sequence>
<dbReference type="PANTHER" id="PTHR42711:SF17">
    <property type="entry name" value="ABC TRANSPORTER ATP-BINDING PROTEIN"/>
    <property type="match status" value="1"/>
</dbReference>
<dbReference type="GO" id="GO:0016887">
    <property type="term" value="F:ATP hydrolysis activity"/>
    <property type="evidence" value="ECO:0007669"/>
    <property type="project" value="InterPro"/>
</dbReference>
<gene>
    <name evidence="5" type="ORF">ENM28_07070</name>
</gene>
<feature type="domain" description="ABC transporter" evidence="4">
    <location>
        <begin position="26"/>
        <end position="55"/>
    </location>
</feature>
<evidence type="ECO:0000259" key="4">
    <source>
        <dbReference type="Pfam" id="PF00005"/>
    </source>
</evidence>
<organism evidence="5">
    <name type="scientific">Thermus caliditerrae</name>
    <dbReference type="NCBI Taxonomy" id="1330700"/>
    <lineage>
        <taxon>Bacteria</taxon>
        <taxon>Thermotogati</taxon>
        <taxon>Deinococcota</taxon>
        <taxon>Deinococci</taxon>
        <taxon>Thermales</taxon>
        <taxon>Thermaceae</taxon>
        <taxon>Thermus</taxon>
    </lineage>
</organism>
<evidence type="ECO:0000256" key="1">
    <source>
        <dbReference type="ARBA" id="ARBA00022448"/>
    </source>
</evidence>
<dbReference type="InterPro" id="IPR050763">
    <property type="entry name" value="ABC_transporter_ATP-binding"/>
</dbReference>
<dbReference type="SUPFAM" id="SSF52540">
    <property type="entry name" value="P-loop containing nucleoside triphosphate hydrolases"/>
    <property type="match status" value="1"/>
</dbReference>
<comment type="caution">
    <text evidence="5">The sequence shown here is derived from an EMBL/GenBank/DDBJ whole genome shotgun (WGS) entry which is preliminary data.</text>
</comment>
<proteinExistence type="predicted"/>
<evidence type="ECO:0000313" key="5">
    <source>
        <dbReference type="EMBL" id="HHM68445.1"/>
    </source>
</evidence>
<keyword evidence="2" id="KW-0547">Nucleotide-binding</keyword>
<dbReference type="InterPro" id="IPR027417">
    <property type="entry name" value="P-loop_NTPase"/>
</dbReference>
<reference evidence="5" key="1">
    <citation type="journal article" date="2020" name="mSystems">
        <title>Genome- and Community-Level Interaction Insights into Carbon Utilization and Element Cycling Functions of Hydrothermarchaeota in Hydrothermal Sediment.</title>
        <authorList>
            <person name="Zhou Z."/>
            <person name="Liu Y."/>
            <person name="Xu W."/>
            <person name="Pan J."/>
            <person name="Luo Z.H."/>
            <person name="Li M."/>
        </authorList>
    </citation>
    <scope>NUCLEOTIDE SEQUENCE [LARGE SCALE GENOMIC DNA]</scope>
    <source>
        <strain evidence="5">SpSt-1071</strain>
    </source>
</reference>
<dbReference type="GO" id="GO:0005524">
    <property type="term" value="F:ATP binding"/>
    <property type="evidence" value="ECO:0007669"/>
    <property type="project" value="UniProtKB-KW"/>
</dbReference>
<dbReference type="Gene3D" id="3.40.50.300">
    <property type="entry name" value="P-loop containing nucleotide triphosphate hydrolases"/>
    <property type="match status" value="1"/>
</dbReference>
<dbReference type="InterPro" id="IPR003439">
    <property type="entry name" value="ABC_transporter-like_ATP-bd"/>
</dbReference>
<protein>
    <submittedName>
        <fullName evidence="5">ATP-binding cassette domain-containing protein</fullName>
    </submittedName>
</protein>
<evidence type="ECO:0000256" key="3">
    <source>
        <dbReference type="ARBA" id="ARBA00022840"/>
    </source>
</evidence>
<dbReference type="Pfam" id="PF00005">
    <property type="entry name" value="ABC_tran"/>
    <property type="match status" value="1"/>
</dbReference>
<keyword evidence="1" id="KW-0813">Transport</keyword>
<accession>A0A7C5VGD2</accession>